<evidence type="ECO:0000256" key="5">
    <source>
        <dbReference type="ARBA" id="ARBA00023002"/>
    </source>
</evidence>
<keyword evidence="6" id="KW-1015">Disulfide bond</keyword>
<comment type="subunit">
    <text evidence="1">Monomer.</text>
</comment>
<evidence type="ECO:0000256" key="9">
    <source>
        <dbReference type="ARBA" id="ARBA00038489"/>
    </source>
</evidence>
<dbReference type="EMBL" id="JALLAZ020000342">
    <property type="protein sequence ID" value="KAL3797617.1"/>
    <property type="molecule type" value="Genomic_DNA"/>
</dbReference>
<dbReference type="Pfam" id="PF00578">
    <property type="entry name" value="AhpC-TSA"/>
    <property type="match status" value="1"/>
</dbReference>
<name>A0ABD3QBY9_9STRA</name>
<gene>
    <name evidence="13" type="ORF">ACHAW5_008483</name>
</gene>
<accession>A0ABD3QBY9</accession>
<keyword evidence="5" id="KW-0560">Oxidoreductase</keyword>
<evidence type="ECO:0000256" key="4">
    <source>
        <dbReference type="ARBA" id="ARBA00022862"/>
    </source>
</evidence>
<evidence type="ECO:0000256" key="8">
    <source>
        <dbReference type="ARBA" id="ARBA00032824"/>
    </source>
</evidence>
<evidence type="ECO:0000259" key="12">
    <source>
        <dbReference type="PROSITE" id="PS51352"/>
    </source>
</evidence>
<feature type="active site" description="Cysteine sulfenic acid (-SOH) intermediate; for peroxidase activity" evidence="11">
    <location>
        <position position="45"/>
    </location>
</feature>
<dbReference type="PIRSF" id="PIRSF000239">
    <property type="entry name" value="AHPC"/>
    <property type="match status" value="1"/>
</dbReference>
<feature type="domain" description="Thioredoxin" evidence="12">
    <location>
        <begin position="1"/>
        <end position="155"/>
    </location>
</feature>
<dbReference type="InterPro" id="IPR000866">
    <property type="entry name" value="AhpC/TSA"/>
</dbReference>
<dbReference type="GO" id="GO:0140824">
    <property type="term" value="F:thioredoxin-dependent peroxiredoxin activity"/>
    <property type="evidence" value="ECO:0007669"/>
    <property type="project" value="UniProtKB-EC"/>
</dbReference>
<dbReference type="PROSITE" id="PS51352">
    <property type="entry name" value="THIOREDOXIN_2"/>
    <property type="match status" value="1"/>
</dbReference>
<dbReference type="CDD" id="cd03017">
    <property type="entry name" value="PRX_BCP"/>
    <property type="match status" value="1"/>
</dbReference>
<evidence type="ECO:0000256" key="3">
    <source>
        <dbReference type="ARBA" id="ARBA00022559"/>
    </source>
</evidence>
<evidence type="ECO:0000256" key="7">
    <source>
        <dbReference type="ARBA" id="ARBA00023284"/>
    </source>
</evidence>
<evidence type="ECO:0000256" key="11">
    <source>
        <dbReference type="PIRSR" id="PIRSR000239-1"/>
    </source>
</evidence>
<evidence type="ECO:0000256" key="10">
    <source>
        <dbReference type="ARBA" id="ARBA00049091"/>
    </source>
</evidence>
<dbReference type="InterPro" id="IPR013766">
    <property type="entry name" value="Thioredoxin_domain"/>
</dbReference>
<proteinExistence type="inferred from homology"/>
<dbReference type="EC" id="1.11.1.24" evidence="2"/>
<protein>
    <recommendedName>
        <fullName evidence="2">thioredoxin-dependent peroxiredoxin</fullName>
        <ecNumber evidence="2">1.11.1.24</ecNumber>
    </recommendedName>
    <alternativeName>
        <fullName evidence="8">Thioredoxin peroxidase</fullName>
    </alternativeName>
</protein>
<evidence type="ECO:0000256" key="1">
    <source>
        <dbReference type="ARBA" id="ARBA00011245"/>
    </source>
</evidence>
<dbReference type="PANTHER" id="PTHR42801">
    <property type="entry name" value="THIOREDOXIN-DEPENDENT PEROXIDE REDUCTASE"/>
    <property type="match status" value="1"/>
</dbReference>
<dbReference type="AlphaFoldDB" id="A0ABD3QBY9"/>
<evidence type="ECO:0000256" key="6">
    <source>
        <dbReference type="ARBA" id="ARBA00023157"/>
    </source>
</evidence>
<dbReference type="Gene3D" id="3.40.30.10">
    <property type="entry name" value="Glutaredoxin"/>
    <property type="match status" value="1"/>
</dbReference>
<comment type="similarity">
    <text evidence="9">Belongs to the peroxiredoxin family. BCP/PrxQ subfamily.</text>
</comment>
<dbReference type="Proteomes" id="UP001530315">
    <property type="component" value="Unassembled WGS sequence"/>
</dbReference>
<keyword evidence="14" id="KW-1185">Reference proteome</keyword>
<evidence type="ECO:0000313" key="14">
    <source>
        <dbReference type="Proteomes" id="UP001530315"/>
    </source>
</evidence>
<sequence>MVGRAAPDFSMPNTRGEIVNLKSLTSSGKMWAVLYFYPGAFTSGCTLEARKFQELEKDFEVANARIAGVSVDGIEKNSEFCEREGLDFYMMTDEGGKVSKAYGTSLSLPGIGTFSNRRTYIIDPDGIVRWVFVDVEGRIPQHPAEVLERLKELQSRDRLAAA</sequence>
<dbReference type="PANTHER" id="PTHR42801:SF4">
    <property type="entry name" value="AHPC_TSA FAMILY PROTEIN"/>
    <property type="match status" value="1"/>
</dbReference>
<comment type="caution">
    <text evidence="13">The sequence shown here is derived from an EMBL/GenBank/DDBJ whole genome shotgun (WGS) entry which is preliminary data.</text>
</comment>
<dbReference type="SUPFAM" id="SSF52833">
    <property type="entry name" value="Thioredoxin-like"/>
    <property type="match status" value="1"/>
</dbReference>
<organism evidence="13 14">
    <name type="scientific">Stephanodiscus triporus</name>
    <dbReference type="NCBI Taxonomy" id="2934178"/>
    <lineage>
        <taxon>Eukaryota</taxon>
        <taxon>Sar</taxon>
        <taxon>Stramenopiles</taxon>
        <taxon>Ochrophyta</taxon>
        <taxon>Bacillariophyta</taxon>
        <taxon>Coscinodiscophyceae</taxon>
        <taxon>Thalassiosirophycidae</taxon>
        <taxon>Stephanodiscales</taxon>
        <taxon>Stephanodiscaceae</taxon>
        <taxon>Stephanodiscus</taxon>
    </lineage>
</organism>
<dbReference type="InterPro" id="IPR024706">
    <property type="entry name" value="Peroxiredoxin_AhpC-typ"/>
</dbReference>
<keyword evidence="3" id="KW-0575">Peroxidase</keyword>
<keyword evidence="7" id="KW-0676">Redox-active center</keyword>
<comment type="catalytic activity">
    <reaction evidence="10">
        <text>a hydroperoxide + [thioredoxin]-dithiol = an alcohol + [thioredoxin]-disulfide + H2O</text>
        <dbReference type="Rhea" id="RHEA:62620"/>
        <dbReference type="Rhea" id="RHEA-COMP:10698"/>
        <dbReference type="Rhea" id="RHEA-COMP:10700"/>
        <dbReference type="ChEBI" id="CHEBI:15377"/>
        <dbReference type="ChEBI" id="CHEBI:29950"/>
        <dbReference type="ChEBI" id="CHEBI:30879"/>
        <dbReference type="ChEBI" id="CHEBI:35924"/>
        <dbReference type="ChEBI" id="CHEBI:50058"/>
        <dbReference type="EC" id="1.11.1.24"/>
    </reaction>
</comment>
<evidence type="ECO:0000256" key="2">
    <source>
        <dbReference type="ARBA" id="ARBA00013017"/>
    </source>
</evidence>
<reference evidence="13 14" key="1">
    <citation type="submission" date="2024-10" db="EMBL/GenBank/DDBJ databases">
        <title>Updated reference genomes for cyclostephanoid diatoms.</title>
        <authorList>
            <person name="Roberts W.R."/>
            <person name="Alverson A.J."/>
        </authorList>
    </citation>
    <scope>NUCLEOTIDE SEQUENCE [LARGE SCALE GENOMIC DNA]</scope>
    <source>
        <strain evidence="13 14">AJA276-08</strain>
    </source>
</reference>
<keyword evidence="4" id="KW-0049">Antioxidant</keyword>
<dbReference type="InterPro" id="IPR050924">
    <property type="entry name" value="Peroxiredoxin_BCP/PrxQ"/>
</dbReference>
<evidence type="ECO:0000313" key="13">
    <source>
        <dbReference type="EMBL" id="KAL3797617.1"/>
    </source>
</evidence>
<dbReference type="InterPro" id="IPR036249">
    <property type="entry name" value="Thioredoxin-like_sf"/>
</dbReference>